<accession>A0ABT8FYQ8</accession>
<dbReference type="RefSeq" id="WP_301126279.1">
    <property type="nucleotide sequence ID" value="NZ_JAUHPV010000002.1"/>
</dbReference>
<evidence type="ECO:0000313" key="10">
    <source>
        <dbReference type="Proteomes" id="UP001172738"/>
    </source>
</evidence>
<evidence type="ECO:0000256" key="4">
    <source>
        <dbReference type="ARBA" id="ARBA00022692"/>
    </source>
</evidence>
<comment type="subcellular location">
    <subcellularLocation>
        <location evidence="1">Membrane</location>
        <topology evidence="1">Multi-pass membrane protein</topology>
    </subcellularLocation>
</comment>
<proteinExistence type="inferred from homology"/>
<feature type="transmembrane region" description="Helical" evidence="7">
    <location>
        <begin position="125"/>
        <end position="144"/>
    </location>
</feature>
<evidence type="ECO:0000256" key="5">
    <source>
        <dbReference type="ARBA" id="ARBA00022989"/>
    </source>
</evidence>
<evidence type="ECO:0000256" key="1">
    <source>
        <dbReference type="ARBA" id="ARBA00004141"/>
    </source>
</evidence>
<organism evidence="9 10">
    <name type="scientific">Demequina zhanjiangensis</name>
    <dbReference type="NCBI Taxonomy" id="3051659"/>
    <lineage>
        <taxon>Bacteria</taxon>
        <taxon>Bacillati</taxon>
        <taxon>Actinomycetota</taxon>
        <taxon>Actinomycetes</taxon>
        <taxon>Micrococcales</taxon>
        <taxon>Demequinaceae</taxon>
        <taxon>Demequina</taxon>
    </lineage>
</organism>
<dbReference type="GO" id="GO:0016740">
    <property type="term" value="F:transferase activity"/>
    <property type="evidence" value="ECO:0007669"/>
    <property type="project" value="UniProtKB-KW"/>
</dbReference>
<feature type="transmembrane region" description="Helical" evidence="7">
    <location>
        <begin position="300"/>
        <end position="320"/>
    </location>
</feature>
<dbReference type="NCBIfam" id="TIGR03025">
    <property type="entry name" value="EPS_sugtrans"/>
    <property type="match status" value="1"/>
</dbReference>
<keyword evidence="3 9" id="KW-0808">Transferase</keyword>
<reference evidence="9" key="1">
    <citation type="submission" date="2023-06" db="EMBL/GenBank/DDBJ databases">
        <title>SYSU T00b26.</title>
        <authorList>
            <person name="Gao L."/>
            <person name="Fang B.-Z."/>
            <person name="Li W.-J."/>
        </authorList>
    </citation>
    <scope>NUCLEOTIDE SEQUENCE</scope>
    <source>
        <strain evidence="9">SYSU T00b26</strain>
    </source>
</reference>
<comment type="caution">
    <text evidence="9">The sequence shown here is derived from an EMBL/GenBank/DDBJ whole genome shotgun (WGS) entry which is preliminary data.</text>
</comment>
<keyword evidence="5 7" id="KW-1133">Transmembrane helix</keyword>
<feature type="transmembrane region" description="Helical" evidence="7">
    <location>
        <begin position="21"/>
        <end position="41"/>
    </location>
</feature>
<evidence type="ECO:0000256" key="2">
    <source>
        <dbReference type="ARBA" id="ARBA00006464"/>
    </source>
</evidence>
<comment type="similarity">
    <text evidence="2">Belongs to the bacterial sugar transferase family.</text>
</comment>
<feature type="domain" description="Bacterial sugar transferase" evidence="8">
    <location>
        <begin position="294"/>
        <end position="481"/>
    </location>
</feature>
<dbReference type="Proteomes" id="UP001172738">
    <property type="component" value="Unassembled WGS sequence"/>
</dbReference>
<evidence type="ECO:0000259" key="8">
    <source>
        <dbReference type="Pfam" id="PF02397"/>
    </source>
</evidence>
<dbReference type="PANTHER" id="PTHR30576:SF10">
    <property type="entry name" value="SLL5057 PROTEIN"/>
    <property type="match status" value="1"/>
</dbReference>
<dbReference type="InterPro" id="IPR003362">
    <property type="entry name" value="Bact_transf"/>
</dbReference>
<keyword evidence="6 7" id="KW-0472">Membrane</keyword>
<keyword evidence="4 7" id="KW-0812">Transmembrane</keyword>
<evidence type="ECO:0000256" key="3">
    <source>
        <dbReference type="ARBA" id="ARBA00022679"/>
    </source>
</evidence>
<evidence type="ECO:0000313" key="9">
    <source>
        <dbReference type="EMBL" id="MDN4472028.1"/>
    </source>
</evidence>
<keyword evidence="10" id="KW-1185">Reference proteome</keyword>
<evidence type="ECO:0000256" key="7">
    <source>
        <dbReference type="SAM" id="Phobius"/>
    </source>
</evidence>
<sequence>MNSRRGGGSAGLLRGRSGWAVQLRIALALSDAFVVALVMVIAQYTRFGVDPNAAVTGSNSFPYATLSVAIGVLWWVLLGLVKSREVRILGHGPQEFQRVFRASLGAFLIVAVVGFVTQWQISRSYLLVALPVGMIAIMVYRLVWRTWVHAERQRGRLLINALVIGPTALAADVADRLSKSQLAGYRLAGVARIAGTTDSDERAAEMLVIDTDTNLVELARSVGAEVIVVAGSDAKSNEYARRLGWQLEGTDIGLIVAPALAEVAGPRVLMTPVQGLPLMHVDSPEFTGAKYWAKSAFDRLLAALMLLVGAIPMLVVAILIKVTSPGPVFFRQERVGLGMQHFRMFKFRSMYADAEERLKEIEDLNEGNGVHFKMKDDPRVTPIGRFIRRYSIDELPQLFNVLIGDMSLVGPRPPLPREVEAWEGEVQRRQLVKPGMTGLWQVSGRSDLSWEEAVRLDLYYAENWSPAGDTLILLRTFTAVFGRSGAY</sequence>
<dbReference type="InterPro" id="IPR017475">
    <property type="entry name" value="EPS_sugar_tfrase"/>
</dbReference>
<dbReference type="EC" id="2.7.8.-" evidence="9"/>
<feature type="transmembrane region" description="Helical" evidence="7">
    <location>
        <begin position="61"/>
        <end position="81"/>
    </location>
</feature>
<protein>
    <submittedName>
        <fullName evidence="9">Sugar transferase</fullName>
        <ecNumber evidence="9">2.7.8.-</ecNumber>
    </submittedName>
</protein>
<name>A0ABT8FYQ8_9MICO</name>
<dbReference type="PANTHER" id="PTHR30576">
    <property type="entry name" value="COLANIC BIOSYNTHESIS UDP-GLUCOSE LIPID CARRIER TRANSFERASE"/>
    <property type="match status" value="1"/>
</dbReference>
<dbReference type="EMBL" id="JAUHPV010000002">
    <property type="protein sequence ID" value="MDN4472028.1"/>
    <property type="molecule type" value="Genomic_DNA"/>
</dbReference>
<evidence type="ECO:0000256" key="6">
    <source>
        <dbReference type="ARBA" id="ARBA00023136"/>
    </source>
</evidence>
<feature type="transmembrane region" description="Helical" evidence="7">
    <location>
        <begin position="102"/>
        <end position="119"/>
    </location>
</feature>
<dbReference type="Pfam" id="PF02397">
    <property type="entry name" value="Bac_transf"/>
    <property type="match status" value="1"/>
</dbReference>
<gene>
    <name evidence="9" type="ORF">QQX04_03355</name>
</gene>